<dbReference type="PANTHER" id="PTHR34075">
    <property type="entry name" value="BLR3430 PROTEIN"/>
    <property type="match status" value="1"/>
</dbReference>
<dbReference type="InterPro" id="IPR022002">
    <property type="entry name" value="ChsH2_Znr"/>
</dbReference>
<evidence type="ECO:0000259" key="1">
    <source>
        <dbReference type="Pfam" id="PF01796"/>
    </source>
</evidence>
<keyword evidence="3" id="KW-0614">Plasmid</keyword>
<evidence type="ECO:0000259" key="2">
    <source>
        <dbReference type="Pfam" id="PF12172"/>
    </source>
</evidence>
<dbReference type="InterPro" id="IPR012340">
    <property type="entry name" value="NA-bd_OB-fold"/>
</dbReference>
<dbReference type="InterPro" id="IPR052513">
    <property type="entry name" value="Thioester_dehydratase-like"/>
</dbReference>
<name>B0T9M2_CAUSK</name>
<dbReference type="SUPFAM" id="SSF50249">
    <property type="entry name" value="Nucleic acid-binding proteins"/>
    <property type="match status" value="1"/>
</dbReference>
<protein>
    <recommendedName>
        <fullName evidence="4">DUF35 domain-containing protein</fullName>
    </recommendedName>
</protein>
<dbReference type="PANTHER" id="PTHR34075:SF5">
    <property type="entry name" value="BLR3430 PROTEIN"/>
    <property type="match status" value="1"/>
</dbReference>
<dbReference type="InterPro" id="IPR002878">
    <property type="entry name" value="ChsH2_C"/>
</dbReference>
<evidence type="ECO:0008006" key="4">
    <source>
        <dbReference type="Google" id="ProtNLM"/>
    </source>
</evidence>
<dbReference type="eggNOG" id="COG1545">
    <property type="taxonomic scope" value="Bacteria"/>
</dbReference>
<dbReference type="Gene3D" id="6.10.30.10">
    <property type="match status" value="1"/>
</dbReference>
<dbReference type="HOGENOM" id="CLU_119412_1_1_5"/>
<dbReference type="EMBL" id="CP000929">
    <property type="protein sequence ID" value="ABZ74421.1"/>
    <property type="molecule type" value="Genomic_DNA"/>
</dbReference>
<gene>
    <name evidence="3" type="ordered locus">Caul_5301</name>
</gene>
<feature type="domain" description="ChsH2 C-terminal OB-fold" evidence="1">
    <location>
        <begin position="59"/>
        <end position="124"/>
    </location>
</feature>
<dbReference type="AlphaFoldDB" id="B0T9M2"/>
<proteinExistence type="predicted"/>
<accession>B0T9M2</accession>
<organism evidence="3">
    <name type="scientific">Caulobacter sp. (strain K31)</name>
    <dbReference type="NCBI Taxonomy" id="366602"/>
    <lineage>
        <taxon>Bacteria</taxon>
        <taxon>Pseudomonadati</taxon>
        <taxon>Pseudomonadota</taxon>
        <taxon>Alphaproteobacteria</taxon>
        <taxon>Caulobacterales</taxon>
        <taxon>Caulobacteraceae</taxon>
        <taxon>Caulobacter</taxon>
    </lineage>
</organism>
<dbReference type="Pfam" id="PF12172">
    <property type="entry name" value="zf-ChsH2"/>
    <property type="match status" value="1"/>
</dbReference>
<sequence length="143" mass="16243">MQPPTIPAPLPRTQDPMDDAFWRQCQDGRLRFQRCSDCGAWRFLPRYMCARCGSPDFAWAPVRGTGSLYSWTVTHQALHPAFAGEIPYVAALVELDEGVRMASRLLNCDRNALQLGIRVELIFRELGDGFRLPCFQPSEQLAR</sequence>
<dbReference type="OrthoDB" id="7210118at2"/>
<geneLocation type="plasmid" evidence="3">
    <name>pCAUL02</name>
</geneLocation>
<dbReference type="KEGG" id="cak:Caul_5301"/>
<dbReference type="Pfam" id="PF01796">
    <property type="entry name" value="OB_ChsH2_C"/>
    <property type="match status" value="1"/>
</dbReference>
<evidence type="ECO:0000313" key="3">
    <source>
        <dbReference type="EMBL" id="ABZ74421.1"/>
    </source>
</evidence>
<reference evidence="3" key="1">
    <citation type="submission" date="2008-01" db="EMBL/GenBank/DDBJ databases">
        <title>Complete sequence of plasmid2 pCAUL02 of Caulobacter sp. K31.</title>
        <authorList>
            <consortium name="US DOE Joint Genome Institute"/>
            <person name="Copeland A."/>
            <person name="Lucas S."/>
            <person name="Lapidus A."/>
            <person name="Barry K."/>
            <person name="Glavina del Rio T."/>
            <person name="Dalin E."/>
            <person name="Tice H."/>
            <person name="Pitluck S."/>
            <person name="Bruce D."/>
            <person name="Goodwin L."/>
            <person name="Thompson L.S."/>
            <person name="Brettin T."/>
            <person name="Detter J.C."/>
            <person name="Han C."/>
            <person name="Schmutz J."/>
            <person name="Larimer F."/>
            <person name="Land M."/>
            <person name="Hauser L."/>
            <person name="Kyrpides N."/>
            <person name="Kim E."/>
            <person name="Stephens C."/>
            <person name="Richardson P."/>
        </authorList>
    </citation>
    <scope>NUCLEOTIDE SEQUENCE [LARGE SCALE GENOMIC DNA]</scope>
    <source>
        <plasmid evidence="3">K31</plasmid>
        <plasmid evidence="3">pCAUL02</plasmid>
    </source>
</reference>
<feature type="domain" description="ChsH2 rubredoxin-like zinc ribbon" evidence="2">
    <location>
        <begin position="22"/>
        <end position="57"/>
    </location>
</feature>